<dbReference type="InterPro" id="IPR001633">
    <property type="entry name" value="EAL_dom"/>
</dbReference>
<dbReference type="Proteomes" id="UP001156690">
    <property type="component" value="Unassembled WGS sequence"/>
</dbReference>
<sequence>MYLSNPEDFQKHLFRNEDGFLCAEYQGYTFSSVFQPIKTTDGNVFGYEGLVRIKDETSNIIRPDLFFRDPSLSFIDIINTSLLCASIHLRNFAQSGKSDKKIFINASPLVFQVLSHDEKSIQILLSFLQMFSLHPSQLVYEIMEFDEGNIQEILNGAKVLSEYGITVAMDDFGQCASNASRAKILLPSIIKLDKSLLDNFINRDDLDLVDSIELAKSIGAQVILEGLETREQLDKLAHLDIDMFQGFYLGKPAPLSPQDPAIKLKSTQP</sequence>
<gene>
    <name evidence="2" type="ORF">GCM10007932_49240</name>
</gene>
<dbReference type="PANTHER" id="PTHR33121">
    <property type="entry name" value="CYCLIC DI-GMP PHOSPHODIESTERASE PDEF"/>
    <property type="match status" value="1"/>
</dbReference>
<dbReference type="EMBL" id="BSNX01000074">
    <property type="protein sequence ID" value="GLQ75562.1"/>
    <property type="molecule type" value="Genomic_DNA"/>
</dbReference>
<evidence type="ECO:0000313" key="3">
    <source>
        <dbReference type="Proteomes" id="UP001156690"/>
    </source>
</evidence>
<evidence type="ECO:0000259" key="1">
    <source>
        <dbReference type="PROSITE" id="PS50883"/>
    </source>
</evidence>
<dbReference type="InterPro" id="IPR035919">
    <property type="entry name" value="EAL_sf"/>
</dbReference>
<dbReference type="AlphaFoldDB" id="A0AAV5NYC1"/>
<protein>
    <submittedName>
        <fullName evidence="2">Diguanylate phosphodiesterase</fullName>
    </submittedName>
</protein>
<dbReference type="RefSeq" id="WP_126606098.1">
    <property type="nucleotide sequence ID" value="NZ_AP025144.1"/>
</dbReference>
<dbReference type="PANTHER" id="PTHR33121:SF76">
    <property type="entry name" value="SIGNALING PROTEIN"/>
    <property type="match status" value="1"/>
</dbReference>
<dbReference type="InterPro" id="IPR050706">
    <property type="entry name" value="Cyclic-di-GMP_PDE-like"/>
</dbReference>
<keyword evidence="3" id="KW-1185">Reference proteome</keyword>
<proteinExistence type="predicted"/>
<feature type="domain" description="EAL" evidence="1">
    <location>
        <begin position="13"/>
        <end position="266"/>
    </location>
</feature>
<reference evidence="3" key="1">
    <citation type="journal article" date="2019" name="Int. J. Syst. Evol. Microbiol.">
        <title>The Global Catalogue of Microorganisms (GCM) 10K type strain sequencing project: providing services to taxonomists for standard genome sequencing and annotation.</title>
        <authorList>
            <consortium name="The Broad Institute Genomics Platform"/>
            <consortium name="The Broad Institute Genome Sequencing Center for Infectious Disease"/>
            <person name="Wu L."/>
            <person name="Ma J."/>
        </authorList>
    </citation>
    <scope>NUCLEOTIDE SEQUENCE [LARGE SCALE GENOMIC DNA]</scope>
    <source>
        <strain evidence="3">NBRC 15640</strain>
    </source>
</reference>
<accession>A0AAV5NYC1</accession>
<comment type="caution">
    <text evidence="2">The sequence shown here is derived from an EMBL/GenBank/DDBJ whole genome shotgun (WGS) entry which is preliminary data.</text>
</comment>
<dbReference type="SUPFAM" id="SSF141868">
    <property type="entry name" value="EAL domain-like"/>
    <property type="match status" value="1"/>
</dbReference>
<name>A0AAV5NYC1_9VIBR</name>
<dbReference type="CDD" id="cd01948">
    <property type="entry name" value="EAL"/>
    <property type="match status" value="1"/>
</dbReference>
<dbReference type="GO" id="GO:0071111">
    <property type="term" value="F:cyclic-guanylate-specific phosphodiesterase activity"/>
    <property type="evidence" value="ECO:0007669"/>
    <property type="project" value="InterPro"/>
</dbReference>
<dbReference type="Pfam" id="PF00563">
    <property type="entry name" value="EAL"/>
    <property type="match status" value="1"/>
</dbReference>
<dbReference type="Gene3D" id="3.20.20.450">
    <property type="entry name" value="EAL domain"/>
    <property type="match status" value="1"/>
</dbReference>
<evidence type="ECO:0000313" key="2">
    <source>
        <dbReference type="EMBL" id="GLQ75562.1"/>
    </source>
</evidence>
<organism evidence="2 3">
    <name type="scientific">Vibrio penaeicida</name>
    <dbReference type="NCBI Taxonomy" id="104609"/>
    <lineage>
        <taxon>Bacteria</taxon>
        <taxon>Pseudomonadati</taxon>
        <taxon>Pseudomonadota</taxon>
        <taxon>Gammaproteobacteria</taxon>
        <taxon>Vibrionales</taxon>
        <taxon>Vibrionaceae</taxon>
        <taxon>Vibrio</taxon>
    </lineage>
</organism>
<dbReference type="SMART" id="SM00052">
    <property type="entry name" value="EAL"/>
    <property type="match status" value="1"/>
</dbReference>
<dbReference type="PROSITE" id="PS50883">
    <property type="entry name" value="EAL"/>
    <property type="match status" value="1"/>
</dbReference>